<evidence type="ECO:0000259" key="4">
    <source>
        <dbReference type="PROSITE" id="PS51031"/>
    </source>
</evidence>
<protein>
    <recommendedName>
        <fullName evidence="7">Transcription factor Adf-1-like</fullName>
    </recommendedName>
</protein>
<proteinExistence type="predicted"/>
<keyword evidence="1" id="KW-0539">Nucleus</keyword>
<sequence length="179" mass="20404">MEETLIVAVSGNPVIYDTALPTYKDVDLKRDAWLKVAQLVGRPEDECRKRWKSLRDQFVKERKKCREASRSGAGGNTPPKWRYIPVPPTPHFQGWEPEMRPPQAKRASVLSAFEKAILEAIRAPSTPPPPAALSSVDEDEVFFKSLIPMMRRLSTEDKEDIKFKIYGMVFEATRQSSDQ</sequence>
<dbReference type="InterPro" id="IPR006578">
    <property type="entry name" value="MADF-dom"/>
</dbReference>
<comment type="subcellular location">
    <subcellularLocation>
        <location evidence="1">Nucleus</location>
    </subcellularLocation>
</comment>
<evidence type="ECO:0008006" key="7">
    <source>
        <dbReference type="Google" id="ProtNLM"/>
    </source>
</evidence>
<feature type="region of interest" description="Disordered" evidence="2">
    <location>
        <begin position="64"/>
        <end position="87"/>
    </location>
</feature>
<dbReference type="Pfam" id="PF02944">
    <property type="entry name" value="BESS"/>
    <property type="match status" value="1"/>
</dbReference>
<feature type="domain" description="MADF" evidence="3">
    <location>
        <begin position="4"/>
        <end position="95"/>
    </location>
</feature>
<dbReference type="InterPro" id="IPR004210">
    <property type="entry name" value="BESS_motif"/>
</dbReference>
<dbReference type="PANTHER" id="PTHR12243">
    <property type="entry name" value="MADF DOMAIN TRANSCRIPTION FACTOR"/>
    <property type="match status" value="1"/>
</dbReference>
<organism evidence="5 6">
    <name type="scientific">Coilia grayii</name>
    <name type="common">Gray's grenadier anchovy</name>
    <dbReference type="NCBI Taxonomy" id="363190"/>
    <lineage>
        <taxon>Eukaryota</taxon>
        <taxon>Metazoa</taxon>
        <taxon>Chordata</taxon>
        <taxon>Craniata</taxon>
        <taxon>Vertebrata</taxon>
        <taxon>Euteleostomi</taxon>
        <taxon>Actinopterygii</taxon>
        <taxon>Neopterygii</taxon>
        <taxon>Teleostei</taxon>
        <taxon>Clupei</taxon>
        <taxon>Clupeiformes</taxon>
        <taxon>Clupeoidei</taxon>
        <taxon>Engraulidae</taxon>
        <taxon>Coilinae</taxon>
        <taxon>Coilia</taxon>
    </lineage>
</organism>
<dbReference type="PROSITE" id="PS51029">
    <property type="entry name" value="MADF"/>
    <property type="match status" value="1"/>
</dbReference>
<evidence type="ECO:0000256" key="2">
    <source>
        <dbReference type="SAM" id="MobiDB-lite"/>
    </source>
</evidence>
<dbReference type="Proteomes" id="UP001591681">
    <property type="component" value="Unassembled WGS sequence"/>
</dbReference>
<evidence type="ECO:0000313" key="6">
    <source>
        <dbReference type="Proteomes" id="UP001591681"/>
    </source>
</evidence>
<dbReference type="SMART" id="SM00595">
    <property type="entry name" value="MADF"/>
    <property type="match status" value="1"/>
</dbReference>
<gene>
    <name evidence="5" type="ORF">ACEWY4_019077</name>
</gene>
<accession>A0ABD1JF38</accession>
<reference evidence="5 6" key="1">
    <citation type="submission" date="2024-09" db="EMBL/GenBank/DDBJ databases">
        <title>A chromosome-level genome assembly of Gray's grenadier anchovy, Coilia grayii.</title>
        <authorList>
            <person name="Fu Z."/>
        </authorList>
    </citation>
    <scope>NUCLEOTIDE SEQUENCE [LARGE SCALE GENOMIC DNA]</scope>
    <source>
        <strain evidence="5">G4</strain>
        <tissue evidence="5">Muscle</tissue>
    </source>
</reference>
<name>A0ABD1JF38_9TELE</name>
<keyword evidence="6" id="KW-1185">Reference proteome</keyword>
<dbReference type="PANTHER" id="PTHR12243:SF48">
    <property type="entry name" value="MADF DOMAIN-CONTAINING PROTEIN"/>
    <property type="match status" value="1"/>
</dbReference>
<feature type="domain" description="BESS" evidence="4">
    <location>
        <begin position="136"/>
        <end position="175"/>
    </location>
</feature>
<evidence type="ECO:0000313" key="5">
    <source>
        <dbReference type="EMBL" id="KAL2085757.1"/>
    </source>
</evidence>
<dbReference type="Pfam" id="PF10545">
    <property type="entry name" value="MADF_DNA_bdg"/>
    <property type="match status" value="1"/>
</dbReference>
<dbReference type="EMBL" id="JBHFQA010000016">
    <property type="protein sequence ID" value="KAL2085757.1"/>
    <property type="molecule type" value="Genomic_DNA"/>
</dbReference>
<dbReference type="AlphaFoldDB" id="A0ABD1JF38"/>
<dbReference type="GO" id="GO:0005634">
    <property type="term" value="C:nucleus"/>
    <property type="evidence" value="ECO:0007669"/>
    <property type="project" value="UniProtKB-SubCell"/>
</dbReference>
<dbReference type="InterPro" id="IPR039353">
    <property type="entry name" value="TF_Adf1"/>
</dbReference>
<evidence type="ECO:0000256" key="1">
    <source>
        <dbReference type="PROSITE-ProRule" id="PRU00371"/>
    </source>
</evidence>
<evidence type="ECO:0000259" key="3">
    <source>
        <dbReference type="PROSITE" id="PS51029"/>
    </source>
</evidence>
<dbReference type="PROSITE" id="PS51031">
    <property type="entry name" value="BESS"/>
    <property type="match status" value="1"/>
</dbReference>
<comment type="caution">
    <text evidence="5">The sequence shown here is derived from an EMBL/GenBank/DDBJ whole genome shotgun (WGS) entry which is preliminary data.</text>
</comment>